<dbReference type="SUPFAM" id="SSF54593">
    <property type="entry name" value="Glyoxalase/Bleomycin resistance protein/Dihydroxybiphenyl dioxygenase"/>
    <property type="match status" value="1"/>
</dbReference>
<dbReference type="InterPro" id="IPR028973">
    <property type="entry name" value="PhnB-like"/>
</dbReference>
<gene>
    <name evidence="2" type="ORF">F8568_036455</name>
</gene>
<dbReference type="Pfam" id="PF06983">
    <property type="entry name" value="3-dmu-9_3-mt"/>
    <property type="match status" value="1"/>
</dbReference>
<dbReference type="AlphaFoldDB" id="A0A6I4MPH7"/>
<dbReference type="Gene3D" id="3.10.180.10">
    <property type="entry name" value="2,3-Dihydroxybiphenyl 1,2-Dioxygenase, domain 1"/>
    <property type="match status" value="1"/>
</dbReference>
<name>A0A6I4MPH7_9ACTN</name>
<evidence type="ECO:0000313" key="3">
    <source>
        <dbReference type="Proteomes" id="UP000462055"/>
    </source>
</evidence>
<dbReference type="PANTHER" id="PTHR33990:SF2">
    <property type="entry name" value="PHNB-LIKE DOMAIN-CONTAINING PROTEIN"/>
    <property type="match status" value="1"/>
</dbReference>
<comment type="caution">
    <text evidence="2">The sequence shown here is derived from an EMBL/GenBank/DDBJ whole genome shotgun (WGS) entry which is preliminary data.</text>
</comment>
<dbReference type="InterPro" id="IPR009725">
    <property type="entry name" value="3_dmu_93_MTrfase"/>
</dbReference>
<evidence type="ECO:0000313" key="2">
    <source>
        <dbReference type="EMBL" id="MWA05757.1"/>
    </source>
</evidence>
<dbReference type="InterPro" id="IPR029068">
    <property type="entry name" value="Glyas_Bleomycin-R_OHBP_Dase"/>
</dbReference>
<dbReference type="PIRSF" id="PIRSF021700">
    <property type="entry name" value="3_dmu_93_MTrfase"/>
    <property type="match status" value="1"/>
</dbReference>
<organism evidence="2 3">
    <name type="scientific">Actinomadura physcomitrii</name>
    <dbReference type="NCBI Taxonomy" id="2650748"/>
    <lineage>
        <taxon>Bacteria</taxon>
        <taxon>Bacillati</taxon>
        <taxon>Actinomycetota</taxon>
        <taxon>Actinomycetes</taxon>
        <taxon>Streptosporangiales</taxon>
        <taxon>Thermomonosporaceae</taxon>
        <taxon>Actinomadura</taxon>
    </lineage>
</organism>
<reference evidence="2" key="1">
    <citation type="submission" date="2019-12" db="EMBL/GenBank/DDBJ databases">
        <title>Actinomadura physcomitrii sp. nov., a novel actinomycete isolated from moss [Physcomitrium sphaericum (Ludw) Fuernr].</title>
        <authorList>
            <person name="Zhuang X."/>
        </authorList>
    </citation>
    <scope>NUCLEOTIDE SEQUENCE [LARGE SCALE GENOMIC DNA]</scope>
    <source>
        <strain evidence="2">LD22</strain>
    </source>
</reference>
<dbReference type="PANTHER" id="PTHR33990">
    <property type="entry name" value="PROTEIN YJDN-RELATED"/>
    <property type="match status" value="1"/>
</dbReference>
<protein>
    <submittedName>
        <fullName evidence="2">VOC family protein</fullName>
    </submittedName>
</protein>
<accession>A0A6I4MPH7</accession>
<feature type="domain" description="PhnB-like" evidence="1">
    <location>
        <begin position="3"/>
        <end position="116"/>
    </location>
</feature>
<dbReference type="CDD" id="cd06588">
    <property type="entry name" value="PhnB_like"/>
    <property type="match status" value="1"/>
</dbReference>
<proteinExistence type="predicted"/>
<dbReference type="Proteomes" id="UP000462055">
    <property type="component" value="Unassembled WGS sequence"/>
</dbReference>
<dbReference type="EMBL" id="WBMS02000041">
    <property type="protein sequence ID" value="MWA05757.1"/>
    <property type="molecule type" value="Genomic_DNA"/>
</dbReference>
<keyword evidence="3" id="KW-1185">Reference proteome</keyword>
<sequence length="159" mass="17368">MGKISTCLWFDGQAEEAAKFYTSLVKNSRITNVVPYGEVGPGEAGSVMIVQFELDGQQFIGLNGGPQFHFDEAVSVHVTCDSQEEIDELWDKLTAGGGEEGPCGWLKDKYGLSWQIDSRALHEMITSPDQEAAARATKAMFAMKKLDVQALQDAFDGKS</sequence>
<evidence type="ECO:0000259" key="1">
    <source>
        <dbReference type="Pfam" id="PF06983"/>
    </source>
</evidence>
<dbReference type="RefSeq" id="WP_151598183.1">
    <property type="nucleotide sequence ID" value="NZ_WBMS02000041.1"/>
</dbReference>